<feature type="transmembrane region" description="Helical" evidence="6">
    <location>
        <begin position="269"/>
        <end position="293"/>
    </location>
</feature>
<feature type="transmembrane region" description="Helical" evidence="6">
    <location>
        <begin position="59"/>
        <end position="77"/>
    </location>
</feature>
<reference evidence="7" key="1">
    <citation type="submission" date="2022-04" db="EMBL/GenBank/DDBJ databases">
        <title>Mucilaginibacter sp. RS28 isolated from freshwater.</title>
        <authorList>
            <person name="Ko S.-R."/>
        </authorList>
    </citation>
    <scope>NUCLEOTIDE SEQUENCE</scope>
    <source>
        <strain evidence="7">RS28</strain>
    </source>
</reference>
<evidence type="ECO:0000313" key="8">
    <source>
        <dbReference type="Proteomes" id="UP001139450"/>
    </source>
</evidence>
<proteinExistence type="predicted"/>
<keyword evidence="2" id="KW-1003">Cell membrane</keyword>
<keyword evidence="4 6" id="KW-1133">Transmembrane helix</keyword>
<evidence type="ECO:0000256" key="5">
    <source>
        <dbReference type="ARBA" id="ARBA00023136"/>
    </source>
</evidence>
<evidence type="ECO:0000256" key="3">
    <source>
        <dbReference type="ARBA" id="ARBA00022692"/>
    </source>
</evidence>
<keyword evidence="5 6" id="KW-0472">Membrane</keyword>
<keyword evidence="8" id="KW-1185">Reference proteome</keyword>
<sequence length="321" mass="36273">MTATDEFVAPKPVKTTKQKLWDAAKLILKIAVTSLLLWYVFSKVDLSKVKYHFVHANYWWMFAALIVFFLSTIISSWRLLSFMKSIGLKLDWRFNLRLYLLGMFYNFLLPGGIGGDGYKIWLLNKRYKLPAKKVFWALLFDRLSGLWAIGLIVCALIIFVPQIDLHFAIPGSIFIVGTAIYYGIVHFFFKDYGRYFFTAHAKAVMVQSLQVLTILLVLLGQDFHGKFAPYLLSFLLSALAAVLPTIGGAGAREAIFTKLSGVFDMQVGLAVYLSISFYLISLTVALFGIYYLLRPSKLQEGLPPIEPMVESDEDPEAKSGN</sequence>
<evidence type="ECO:0000256" key="4">
    <source>
        <dbReference type="ARBA" id="ARBA00022989"/>
    </source>
</evidence>
<dbReference type="PANTHER" id="PTHR40277">
    <property type="entry name" value="BLL5419 PROTEIN"/>
    <property type="match status" value="1"/>
</dbReference>
<dbReference type="InterPro" id="IPR022791">
    <property type="entry name" value="L-PG_synthase/AglD"/>
</dbReference>
<dbReference type="AlphaFoldDB" id="A0A9X1X4Y7"/>
<evidence type="ECO:0000256" key="6">
    <source>
        <dbReference type="SAM" id="Phobius"/>
    </source>
</evidence>
<feature type="transmembrane region" description="Helical" evidence="6">
    <location>
        <begin position="230"/>
        <end position="249"/>
    </location>
</feature>
<name>A0A9X1X4Y7_9SPHI</name>
<dbReference type="GO" id="GO:0005886">
    <property type="term" value="C:plasma membrane"/>
    <property type="evidence" value="ECO:0007669"/>
    <property type="project" value="UniProtKB-SubCell"/>
</dbReference>
<dbReference type="Pfam" id="PF03706">
    <property type="entry name" value="LPG_synthase_TM"/>
    <property type="match status" value="1"/>
</dbReference>
<dbReference type="RefSeq" id="WP_245128572.1">
    <property type="nucleotide sequence ID" value="NZ_JALJEJ010000001.1"/>
</dbReference>
<dbReference type="EMBL" id="JALJEJ010000001">
    <property type="protein sequence ID" value="MCJ8208744.1"/>
    <property type="molecule type" value="Genomic_DNA"/>
</dbReference>
<feature type="transmembrane region" description="Helical" evidence="6">
    <location>
        <begin position="195"/>
        <end position="218"/>
    </location>
</feature>
<dbReference type="Proteomes" id="UP001139450">
    <property type="component" value="Unassembled WGS sequence"/>
</dbReference>
<feature type="transmembrane region" description="Helical" evidence="6">
    <location>
        <begin position="167"/>
        <end position="189"/>
    </location>
</feature>
<comment type="caution">
    <text evidence="7">The sequence shown here is derived from an EMBL/GenBank/DDBJ whole genome shotgun (WGS) entry which is preliminary data.</text>
</comment>
<gene>
    <name evidence="7" type="ORF">MUY27_03430</name>
</gene>
<evidence type="ECO:0000256" key="2">
    <source>
        <dbReference type="ARBA" id="ARBA00022475"/>
    </source>
</evidence>
<keyword evidence="3 6" id="KW-0812">Transmembrane</keyword>
<evidence type="ECO:0000256" key="1">
    <source>
        <dbReference type="ARBA" id="ARBA00004651"/>
    </source>
</evidence>
<dbReference type="PANTHER" id="PTHR40277:SF1">
    <property type="entry name" value="BLL5419 PROTEIN"/>
    <property type="match status" value="1"/>
</dbReference>
<protein>
    <submittedName>
        <fullName evidence="7">Flippase-like domain-containing protein</fullName>
    </submittedName>
</protein>
<feature type="transmembrane region" description="Helical" evidence="6">
    <location>
        <begin position="98"/>
        <end position="115"/>
    </location>
</feature>
<accession>A0A9X1X4Y7</accession>
<comment type="subcellular location">
    <subcellularLocation>
        <location evidence="1">Cell membrane</location>
        <topology evidence="1">Multi-pass membrane protein</topology>
    </subcellularLocation>
</comment>
<feature type="transmembrane region" description="Helical" evidence="6">
    <location>
        <begin position="135"/>
        <end position="160"/>
    </location>
</feature>
<organism evidence="7 8">
    <name type="scientific">Mucilaginibacter straminoryzae</name>
    <dbReference type="NCBI Taxonomy" id="2932774"/>
    <lineage>
        <taxon>Bacteria</taxon>
        <taxon>Pseudomonadati</taxon>
        <taxon>Bacteroidota</taxon>
        <taxon>Sphingobacteriia</taxon>
        <taxon>Sphingobacteriales</taxon>
        <taxon>Sphingobacteriaceae</taxon>
        <taxon>Mucilaginibacter</taxon>
    </lineage>
</organism>
<evidence type="ECO:0000313" key="7">
    <source>
        <dbReference type="EMBL" id="MCJ8208744.1"/>
    </source>
</evidence>
<feature type="transmembrane region" description="Helical" evidence="6">
    <location>
        <begin position="20"/>
        <end position="39"/>
    </location>
</feature>